<feature type="domain" description="Ribonucleotide reductase large subunit C-terminal" evidence="13">
    <location>
        <begin position="309"/>
        <end position="473"/>
    </location>
</feature>
<dbReference type="RefSeq" id="WP_189487719.1">
    <property type="nucleotide sequence ID" value="NZ_BMZB01000004.1"/>
</dbReference>
<feature type="domain" description="TSCPD" evidence="14">
    <location>
        <begin position="747"/>
        <end position="852"/>
    </location>
</feature>
<reference evidence="15" key="2">
    <citation type="submission" date="2020-09" db="EMBL/GenBank/DDBJ databases">
        <authorList>
            <person name="Sun Q."/>
            <person name="Kim S."/>
        </authorList>
    </citation>
    <scope>NUCLEOTIDE SEQUENCE</scope>
    <source>
        <strain evidence="15">KCTC 32296</strain>
    </source>
</reference>
<evidence type="ECO:0000313" key="15">
    <source>
        <dbReference type="EMBL" id="GGZ40137.1"/>
    </source>
</evidence>
<evidence type="ECO:0000256" key="6">
    <source>
        <dbReference type="ARBA" id="ARBA00022634"/>
    </source>
</evidence>
<dbReference type="GO" id="GO:0071897">
    <property type="term" value="P:DNA biosynthetic process"/>
    <property type="evidence" value="ECO:0007669"/>
    <property type="project" value="UniProtKB-KW"/>
</dbReference>
<protein>
    <recommendedName>
        <fullName evidence="4">Vitamin B12-dependent ribonucleotide reductase</fullName>
        <ecNumber evidence="3">1.17.4.1</ecNumber>
    </recommendedName>
    <alternativeName>
        <fullName evidence="11">Ribonucleoside-diphosphate reductase NrdJ</fullName>
    </alternativeName>
</protein>
<organism evidence="15 16">
    <name type="scientific">Asticcacaulis endophyticus</name>
    <dbReference type="NCBI Taxonomy" id="1395890"/>
    <lineage>
        <taxon>Bacteria</taxon>
        <taxon>Pseudomonadati</taxon>
        <taxon>Pseudomonadota</taxon>
        <taxon>Alphaproteobacteria</taxon>
        <taxon>Caulobacterales</taxon>
        <taxon>Caulobacteraceae</taxon>
        <taxon>Asticcacaulis</taxon>
    </lineage>
</organism>
<evidence type="ECO:0000256" key="12">
    <source>
        <dbReference type="ARBA" id="ARBA00047754"/>
    </source>
</evidence>
<comment type="function">
    <text evidence="10">Catalyzes the reduction of ribonucleotides to deoxyribonucleotides. May function to provide a pool of deoxyribonucleotide precursors for DNA repair during oxygen limitation and/or for immediate growth after restoration of oxygen.</text>
</comment>
<keyword evidence="6" id="KW-0237">DNA synthesis</keyword>
<evidence type="ECO:0000256" key="2">
    <source>
        <dbReference type="ARBA" id="ARBA00007405"/>
    </source>
</evidence>
<evidence type="ECO:0000256" key="9">
    <source>
        <dbReference type="ARBA" id="ARBA00023285"/>
    </source>
</evidence>
<comment type="similarity">
    <text evidence="2">Belongs to the ribonucleoside diphosphate reductase class-2 family.</text>
</comment>
<evidence type="ECO:0000256" key="1">
    <source>
        <dbReference type="ARBA" id="ARBA00001922"/>
    </source>
</evidence>
<dbReference type="Gene3D" id="3.20.70.20">
    <property type="match status" value="1"/>
</dbReference>
<comment type="caution">
    <text evidence="15">The sequence shown here is derived from an EMBL/GenBank/DDBJ whole genome shotgun (WGS) entry which is preliminary data.</text>
</comment>
<dbReference type="InterPro" id="IPR000788">
    <property type="entry name" value="RNR_lg_C"/>
</dbReference>
<evidence type="ECO:0000259" key="14">
    <source>
        <dbReference type="Pfam" id="PF12637"/>
    </source>
</evidence>
<evidence type="ECO:0000256" key="8">
    <source>
        <dbReference type="ARBA" id="ARBA00023002"/>
    </source>
</evidence>
<keyword evidence="8" id="KW-0560">Oxidoreductase</keyword>
<proteinExistence type="inferred from homology"/>
<keyword evidence="5" id="KW-0846">Cobalamin</keyword>
<dbReference type="GO" id="GO:0004748">
    <property type="term" value="F:ribonucleoside-diphosphate reductase activity, thioredoxin disulfide as acceptor"/>
    <property type="evidence" value="ECO:0007669"/>
    <property type="project" value="UniProtKB-EC"/>
</dbReference>
<dbReference type="EMBL" id="BMZB01000004">
    <property type="protein sequence ID" value="GGZ40137.1"/>
    <property type="molecule type" value="Genomic_DNA"/>
</dbReference>
<reference evidence="15" key="1">
    <citation type="journal article" date="2014" name="Int. J. Syst. Evol. Microbiol.">
        <title>Complete genome sequence of Corynebacterium casei LMG S-19264T (=DSM 44701T), isolated from a smear-ripened cheese.</title>
        <authorList>
            <consortium name="US DOE Joint Genome Institute (JGI-PGF)"/>
            <person name="Walter F."/>
            <person name="Albersmeier A."/>
            <person name="Kalinowski J."/>
            <person name="Ruckert C."/>
        </authorList>
    </citation>
    <scope>NUCLEOTIDE SEQUENCE</scope>
    <source>
        <strain evidence="15">KCTC 32296</strain>
    </source>
</reference>
<comment type="cofactor">
    <cofactor evidence="1">
        <name>adenosylcob(III)alamin</name>
        <dbReference type="ChEBI" id="CHEBI:18408"/>
    </cofactor>
</comment>
<keyword evidence="7" id="KW-0547">Nucleotide-binding</keyword>
<evidence type="ECO:0000256" key="10">
    <source>
        <dbReference type="ARBA" id="ARBA00025437"/>
    </source>
</evidence>
<dbReference type="InterPro" id="IPR050862">
    <property type="entry name" value="RdRp_reductase_class-2"/>
</dbReference>
<dbReference type="AlphaFoldDB" id="A0A918QCG9"/>
<dbReference type="Pfam" id="PF12637">
    <property type="entry name" value="TSCPD"/>
    <property type="match status" value="1"/>
</dbReference>
<evidence type="ECO:0000313" key="16">
    <source>
        <dbReference type="Proteomes" id="UP000662572"/>
    </source>
</evidence>
<dbReference type="InterPro" id="IPR024434">
    <property type="entry name" value="TSCPD_dom"/>
</dbReference>
<name>A0A918QCG9_9CAUL</name>
<evidence type="ECO:0000256" key="5">
    <source>
        <dbReference type="ARBA" id="ARBA00022628"/>
    </source>
</evidence>
<comment type="catalytic activity">
    <reaction evidence="12">
        <text>a 2'-deoxyribonucleoside 5'-diphosphate + [thioredoxin]-disulfide + H2O = a ribonucleoside 5'-diphosphate + [thioredoxin]-dithiol</text>
        <dbReference type="Rhea" id="RHEA:23252"/>
        <dbReference type="Rhea" id="RHEA-COMP:10698"/>
        <dbReference type="Rhea" id="RHEA-COMP:10700"/>
        <dbReference type="ChEBI" id="CHEBI:15377"/>
        <dbReference type="ChEBI" id="CHEBI:29950"/>
        <dbReference type="ChEBI" id="CHEBI:50058"/>
        <dbReference type="ChEBI" id="CHEBI:57930"/>
        <dbReference type="ChEBI" id="CHEBI:73316"/>
        <dbReference type="EC" id="1.17.4.1"/>
    </reaction>
</comment>
<dbReference type="Proteomes" id="UP000662572">
    <property type="component" value="Unassembled WGS sequence"/>
</dbReference>
<evidence type="ECO:0000256" key="3">
    <source>
        <dbReference type="ARBA" id="ARBA00012274"/>
    </source>
</evidence>
<evidence type="ECO:0000256" key="7">
    <source>
        <dbReference type="ARBA" id="ARBA00022741"/>
    </source>
</evidence>
<evidence type="ECO:0000256" key="11">
    <source>
        <dbReference type="ARBA" id="ARBA00033050"/>
    </source>
</evidence>
<keyword evidence="9" id="KW-0170">Cobalt</keyword>
<evidence type="ECO:0000259" key="13">
    <source>
        <dbReference type="Pfam" id="PF02867"/>
    </source>
</evidence>
<evidence type="ECO:0000256" key="4">
    <source>
        <dbReference type="ARBA" id="ARBA00014409"/>
    </source>
</evidence>
<keyword evidence="16" id="KW-1185">Reference proteome</keyword>
<sequence length="926" mass="101175">MRLESDFSNRLIYDISLEDRFIERPGGYDEVLAPRDWSNARLEAWLDWADTLPEDQPQLAPDIDHRIVHDDPFDLALGGAVERYAQRLTAWGYALGYFEDSQSAAHFLRELRASLLLGYAAPPLSLKSGHRIHPLAGDRVPEPPETKFWQLDDPACDRDLRQFLIAYRSDQISRTTRTQLHDALNEITTAIARAEGDHRTSLRHNPALARAAMTARKLGASDHLISLTIQSAQNAATDAVLPPWSQQTVDANSPPHEPKIALASRALIAAGDPSARLAAQVAQETGQLYLAFDPLDAQALYGQGYAPRAAINMFGFYDADKGFDATAFSQCVALWTLALDIETATAFSATEDHALRRYYDRPIALSIGGVSELLMALNLTPADADGLDFAAGLMAAMQAQSLYTSAQLATSHGAYKTFGADKDQILHSLSQQIYRISSLKCHADLKAHSLTLMQDALKTAKKSGLRHAQTTALFDDPELTLRLGVSLHDQPVSGLTSVLETEDGEIIETLSEATIAGLIRAGAVLSDARRHVLGARSLFEAPYLSPPQLKARGLTDFEIGRLEAALLTARNLTDVFNTIDKDFVRDIWGVSDEDISSPDYNLLTVMGFTAAQIAEAEAFIFGHQTLADFDGLTEDQRGIFVAPGLKTRLLMRQKLESFSSAPSAARIHIPFGQNLPDSLKLLSMAANMDLRAVSLQPTTPPDDFYLDIPVIEDAPKRNLLEARPQPEPAQAKVVEKIVERDRSRQKLPDRRKGYIQKASVGGHKVYLHTGEYDDGSVGEIFIDMHKEGAAFRSMMNNFAIAVSIGLQYGVPLDEFVDAFVFTRFEPAGPVSGNDSIKSATSILDYLFRELAISYLDRTDLANADPDALNADGLGDGESASESEGIRASQLISKGFARGANTDNLVVIPFAKKASNDDIGMDLPSDG</sequence>
<gene>
    <name evidence="15" type="ORF">GCM10011273_28500</name>
</gene>
<dbReference type="PANTHER" id="PTHR43371">
    <property type="entry name" value="VITAMIN B12-DEPENDENT RIBONUCLEOTIDE REDUCTASE"/>
    <property type="match status" value="1"/>
</dbReference>
<dbReference type="GO" id="GO:0000166">
    <property type="term" value="F:nucleotide binding"/>
    <property type="evidence" value="ECO:0007669"/>
    <property type="project" value="UniProtKB-KW"/>
</dbReference>
<dbReference type="SUPFAM" id="SSF51998">
    <property type="entry name" value="PFL-like glycyl radical enzymes"/>
    <property type="match status" value="1"/>
</dbReference>
<dbReference type="Pfam" id="PF02867">
    <property type="entry name" value="Ribonuc_red_lgC"/>
    <property type="match status" value="1"/>
</dbReference>
<accession>A0A918QCG9</accession>
<dbReference type="PANTHER" id="PTHR43371:SF1">
    <property type="entry name" value="RIBONUCLEOSIDE-DIPHOSPHATE REDUCTASE"/>
    <property type="match status" value="1"/>
</dbReference>
<dbReference type="EC" id="1.17.4.1" evidence="3"/>
<dbReference type="GO" id="GO:0031419">
    <property type="term" value="F:cobalamin binding"/>
    <property type="evidence" value="ECO:0007669"/>
    <property type="project" value="UniProtKB-KW"/>
</dbReference>